<accession>A0A8J2LJ53</accession>
<keyword evidence="2" id="KW-1185">Reference proteome</keyword>
<sequence>VPRSFYYGSPAEILIR</sequence>
<gene>
    <name evidence="1" type="ORF">AFUS01_LOCUS42528</name>
</gene>
<feature type="non-terminal residue" evidence="1">
    <location>
        <position position="1"/>
    </location>
</feature>
<evidence type="ECO:0000313" key="2">
    <source>
        <dbReference type="Proteomes" id="UP000708208"/>
    </source>
</evidence>
<name>A0A8J2LJ53_9HEXA</name>
<reference evidence="1" key="1">
    <citation type="submission" date="2021-06" db="EMBL/GenBank/DDBJ databases">
        <authorList>
            <person name="Hodson N. C."/>
            <person name="Mongue J. A."/>
            <person name="Jaron S. K."/>
        </authorList>
    </citation>
    <scope>NUCLEOTIDE SEQUENCE</scope>
</reference>
<proteinExistence type="predicted"/>
<dbReference type="AlphaFoldDB" id="A0A8J2LJ53"/>
<evidence type="ECO:0000313" key="1">
    <source>
        <dbReference type="EMBL" id="CAG7832868.1"/>
    </source>
</evidence>
<comment type="caution">
    <text evidence="1">The sequence shown here is derived from an EMBL/GenBank/DDBJ whole genome shotgun (WGS) entry which is preliminary data.</text>
</comment>
<dbReference type="EMBL" id="CAJVCH010567405">
    <property type="protein sequence ID" value="CAG7832868.1"/>
    <property type="molecule type" value="Genomic_DNA"/>
</dbReference>
<organism evidence="1 2">
    <name type="scientific">Allacma fusca</name>
    <dbReference type="NCBI Taxonomy" id="39272"/>
    <lineage>
        <taxon>Eukaryota</taxon>
        <taxon>Metazoa</taxon>
        <taxon>Ecdysozoa</taxon>
        <taxon>Arthropoda</taxon>
        <taxon>Hexapoda</taxon>
        <taxon>Collembola</taxon>
        <taxon>Symphypleona</taxon>
        <taxon>Sminthuridae</taxon>
        <taxon>Allacma</taxon>
    </lineage>
</organism>
<protein>
    <submittedName>
        <fullName evidence="1">Uncharacterized protein</fullName>
    </submittedName>
</protein>
<dbReference type="Proteomes" id="UP000708208">
    <property type="component" value="Unassembled WGS sequence"/>
</dbReference>